<dbReference type="GO" id="GO:0009507">
    <property type="term" value="C:chloroplast"/>
    <property type="evidence" value="ECO:0007669"/>
    <property type="project" value="UniProtKB-SubCell"/>
</dbReference>
<comment type="function">
    <text evidence="1 8">DNA-dependent RNA polymerase catalyzes the transcription of DNA into RNA using the four ribonucleoside triphosphates as substrates.</text>
</comment>
<name>C7BED9_NEGSO</name>
<feature type="region of interest" description="Alpha N-terminal domain (alpha-NTD)" evidence="8">
    <location>
        <begin position="1"/>
        <end position="260"/>
    </location>
</feature>
<dbReference type="AlphaFoldDB" id="C7BED9"/>
<dbReference type="EC" id="2.7.7.6" evidence="8"/>
<sequence>MEIFNETKNVTLCCIESRIEENKNFYGRFILGPFEVGQGLTLANSLRRTLLSEISGLAIVAMEIEGALHEYSNLPGVQESILDILLNLKQIVLVSRFEMDQPVFGFLKVQGPGIVTASDLKLPSSIQCVDPHQYIATLSYNGFLSIKFFVCQKKNYIFLKNASLKKKKIYKLKKNKIQSPILEKKKSNFLINKTSNVVSIDPNFFSVNKVNYLIETCSLFLFEKPKEQIFLEIWTNGSLHPRQAINEAAKRIVNIFSPFQETRFYKPGRLKSSKLFSLKRENFKKFTSLDIANLDLSLRSYTCLKRANIHTIDNLLQYSSEELLLLKNFGTRSLEEVLNILQQIGLNLRDFDKDTK</sequence>
<comment type="domain">
    <text evidence="8">The N-terminal domain is essential for RNAP assembly and basal transcription, whereas the C-terminal domain is involved in interaction with transcriptional regulators and with upstream promoter elements.</text>
</comment>
<dbReference type="GO" id="GO:0046983">
    <property type="term" value="F:protein dimerization activity"/>
    <property type="evidence" value="ECO:0007669"/>
    <property type="project" value="InterPro"/>
</dbReference>
<dbReference type="Gene3D" id="2.170.120.12">
    <property type="entry name" value="DNA-directed RNA polymerase, insert domain"/>
    <property type="match status" value="1"/>
</dbReference>
<dbReference type="InterPro" id="IPR011773">
    <property type="entry name" value="DNA-dir_RpoA"/>
</dbReference>
<keyword evidence="4 8" id="KW-0808">Transferase</keyword>
<dbReference type="SUPFAM" id="SSF56553">
    <property type="entry name" value="Insert subdomain of RNA polymerase alpha subunit"/>
    <property type="match status" value="1"/>
</dbReference>
<dbReference type="Gene3D" id="3.30.1360.10">
    <property type="entry name" value="RNA polymerase, RBP11-like subunit"/>
    <property type="match status" value="1"/>
</dbReference>
<dbReference type="InterPro" id="IPR036603">
    <property type="entry name" value="RBP11-like"/>
</dbReference>
<evidence type="ECO:0000256" key="5">
    <source>
        <dbReference type="ARBA" id="ARBA00022695"/>
    </source>
</evidence>
<evidence type="ECO:0000256" key="6">
    <source>
        <dbReference type="ARBA" id="ARBA00023163"/>
    </source>
</evidence>
<dbReference type="InterPro" id="IPR011263">
    <property type="entry name" value="DNA-dir_RNA_pol_RpoA/D/Rpb3"/>
</dbReference>
<evidence type="ECO:0000256" key="4">
    <source>
        <dbReference type="ARBA" id="ARBA00022679"/>
    </source>
</evidence>
<dbReference type="Pfam" id="PF01193">
    <property type="entry name" value="RNA_pol_L"/>
    <property type="match status" value="1"/>
</dbReference>
<comment type="similarity">
    <text evidence="2 8">Belongs to the RNA polymerase alpha chain family.</text>
</comment>
<evidence type="ECO:0000256" key="7">
    <source>
        <dbReference type="ARBA" id="ARBA00048552"/>
    </source>
</evidence>
<evidence type="ECO:0000256" key="8">
    <source>
        <dbReference type="HAMAP-Rule" id="MF_00059"/>
    </source>
</evidence>
<evidence type="ECO:0000259" key="9">
    <source>
        <dbReference type="SMART" id="SM00662"/>
    </source>
</evidence>
<comment type="subcellular location">
    <subcellularLocation>
        <location evidence="8">Plastid</location>
        <location evidence="8">Chloroplast</location>
    </subcellularLocation>
</comment>
<organism evidence="10">
    <name type="scientific">Neglectella solitaria</name>
    <name type="common">Green alga</name>
    <name type="synonym">Oocystis solitaria</name>
    <dbReference type="NCBI Taxonomy" id="120749"/>
    <lineage>
        <taxon>Eukaryota</taxon>
        <taxon>Viridiplantae</taxon>
        <taxon>Chlorophyta</taxon>
        <taxon>core chlorophytes</taxon>
        <taxon>Trebouxiophyceae</taxon>
        <taxon>Chlorellales</taxon>
        <taxon>Oocystaceae</taxon>
        <taxon>Eremosphaeroideae</taxon>
        <taxon>Neglectella</taxon>
    </lineage>
</organism>
<dbReference type="Pfam" id="PF03118">
    <property type="entry name" value="RNA_pol_A_CTD"/>
    <property type="match status" value="1"/>
</dbReference>
<reference evidence="10" key="1">
    <citation type="journal article" date="2009" name="Mol. Biol. Evol.">
        <title>The chloroplast genomes of the green algae Pedinomonas minor, Parachlorella kessleri, and Oocystis solitaria reveal a shared ancestry between the Pedinomonadales and Chlorellales.</title>
        <authorList>
            <person name="Turmel M."/>
            <person name="Otis C."/>
            <person name="Lemieux C."/>
        </authorList>
    </citation>
    <scope>NUCLEOTIDE SEQUENCE</scope>
</reference>
<evidence type="ECO:0000313" key="10">
    <source>
        <dbReference type="EMBL" id="ACQ90797.1"/>
    </source>
</evidence>
<dbReference type="GO" id="GO:0003899">
    <property type="term" value="F:DNA-directed RNA polymerase activity"/>
    <property type="evidence" value="ECO:0007669"/>
    <property type="project" value="UniProtKB-UniRule"/>
</dbReference>
<keyword evidence="3 8" id="KW-0240">DNA-directed RNA polymerase</keyword>
<keyword evidence="6 8" id="KW-0804">Transcription</keyword>
<dbReference type="GO" id="GO:0006351">
    <property type="term" value="P:DNA-templated transcription"/>
    <property type="evidence" value="ECO:0007669"/>
    <property type="project" value="UniProtKB-UniRule"/>
</dbReference>
<evidence type="ECO:0000256" key="3">
    <source>
        <dbReference type="ARBA" id="ARBA00022478"/>
    </source>
</evidence>
<evidence type="ECO:0000256" key="1">
    <source>
        <dbReference type="ARBA" id="ARBA00004026"/>
    </source>
</evidence>
<keyword evidence="5 8" id="KW-0548">Nucleotidyltransferase</keyword>
<dbReference type="GO" id="GO:0003677">
    <property type="term" value="F:DNA binding"/>
    <property type="evidence" value="ECO:0007669"/>
    <property type="project" value="UniProtKB-UniRule"/>
</dbReference>
<dbReference type="HAMAP" id="MF_00059">
    <property type="entry name" value="RNApol_bact_RpoA"/>
    <property type="match status" value="1"/>
</dbReference>
<dbReference type="Gene3D" id="1.10.150.20">
    <property type="entry name" value="5' to 3' exonuclease, C-terminal subdomain"/>
    <property type="match status" value="1"/>
</dbReference>
<proteinExistence type="inferred from homology"/>
<gene>
    <name evidence="8 10" type="primary">rpoA</name>
</gene>
<dbReference type="InterPro" id="IPR011260">
    <property type="entry name" value="RNAP_asu_C"/>
</dbReference>
<accession>C7BED9</accession>
<geneLocation type="chloroplast" evidence="10"/>
<keyword evidence="10" id="KW-0934">Plastid</keyword>
<feature type="region of interest" description="Alpha C-terminal domain (alpha-CTD)" evidence="8">
    <location>
        <begin position="283"/>
        <end position="356"/>
    </location>
</feature>
<feature type="domain" description="DNA-directed RNA polymerase RpoA/D/Rpb3-type" evidence="9">
    <location>
        <begin position="26"/>
        <end position="262"/>
    </location>
</feature>
<dbReference type="SUPFAM" id="SSF47789">
    <property type="entry name" value="C-terminal domain of RNA polymerase alpha subunit"/>
    <property type="match status" value="1"/>
</dbReference>
<evidence type="ECO:0000256" key="2">
    <source>
        <dbReference type="ARBA" id="ARBA00007123"/>
    </source>
</evidence>
<dbReference type="EMBL" id="FJ968739">
    <property type="protein sequence ID" value="ACQ90797.1"/>
    <property type="molecule type" value="Genomic_DNA"/>
</dbReference>
<dbReference type="SMART" id="SM00662">
    <property type="entry name" value="RPOLD"/>
    <property type="match status" value="1"/>
</dbReference>
<comment type="catalytic activity">
    <reaction evidence="7 8">
        <text>RNA(n) + a ribonucleoside 5'-triphosphate = RNA(n+1) + diphosphate</text>
        <dbReference type="Rhea" id="RHEA:21248"/>
        <dbReference type="Rhea" id="RHEA-COMP:14527"/>
        <dbReference type="Rhea" id="RHEA-COMP:17342"/>
        <dbReference type="ChEBI" id="CHEBI:33019"/>
        <dbReference type="ChEBI" id="CHEBI:61557"/>
        <dbReference type="ChEBI" id="CHEBI:140395"/>
        <dbReference type="EC" id="2.7.7.6"/>
    </reaction>
</comment>
<dbReference type="CDD" id="cd06928">
    <property type="entry name" value="RNAP_alpha_NTD"/>
    <property type="match status" value="1"/>
</dbReference>
<dbReference type="InterPro" id="IPR011262">
    <property type="entry name" value="DNA-dir_RNA_pol_insert"/>
</dbReference>
<dbReference type="Pfam" id="PF01000">
    <property type="entry name" value="RNA_pol_A_bac"/>
    <property type="match status" value="1"/>
</dbReference>
<dbReference type="InterPro" id="IPR036643">
    <property type="entry name" value="RNApol_insert_sf"/>
</dbReference>
<dbReference type="SUPFAM" id="SSF55257">
    <property type="entry name" value="RBP11-like subunits of RNA polymerase"/>
    <property type="match status" value="1"/>
</dbReference>
<keyword evidence="10" id="KW-0150">Chloroplast</keyword>
<dbReference type="GO" id="GO:0000428">
    <property type="term" value="C:DNA-directed RNA polymerase complex"/>
    <property type="evidence" value="ECO:0007669"/>
    <property type="project" value="UniProtKB-KW"/>
</dbReference>
<protein>
    <recommendedName>
        <fullName evidence="8">DNA-directed RNA polymerase subunit alpha</fullName>
        <shortName evidence="8">PEP</shortName>
        <ecNumber evidence="8">2.7.7.6</ecNumber>
    </recommendedName>
    <alternativeName>
        <fullName evidence="8">Plastid-encoded RNA polymerase subunit alpha</fullName>
        <shortName evidence="8">RNA polymerase subunit alpha</shortName>
    </alternativeName>
</protein>
<comment type="subunit">
    <text evidence="8">In plastids the minimal PEP RNA polymerase catalytic core is composed of four subunits: alpha, beta, beta', and beta''. When a (nuclear-encoded) sigma factor is associated with the core the holoenzyme is formed, which can initiate transcription.</text>
</comment>